<dbReference type="AlphaFoldDB" id="A0A8F1SC53"/>
<organism evidence="2 3">
    <name type="scientific">Candidatus Minimicrobia naudis</name>
    <dbReference type="NCBI Taxonomy" id="2841263"/>
    <lineage>
        <taxon>Bacteria</taxon>
        <taxon>Candidatus Saccharimonadota</taxon>
        <taxon>Candidatus Saccharimonadota incertae sedis</taxon>
        <taxon>Candidatus Minimicrobia</taxon>
    </lineage>
</organism>
<dbReference type="Proteomes" id="UP000679129">
    <property type="component" value="Chromosome"/>
</dbReference>
<sequence>MTSFWNDLPQPFFILAPMEAVTDVVFRHVDKLKQAGAPDIFFTEFANATGWVHAGDKAIAGRLIKTDDEHPLVAQIWGGEPGDMEAILSLHCAELGFDGIDINMGCPAKSAIKSGGAALIRRPDIAVAAIAAAKTAGLPVSVKTRLGYTYC</sequence>
<dbReference type="InterPro" id="IPR013785">
    <property type="entry name" value="Aldolase_TIM"/>
</dbReference>
<dbReference type="CDD" id="cd02801">
    <property type="entry name" value="DUS_like_FMN"/>
    <property type="match status" value="1"/>
</dbReference>
<reference evidence="2" key="1">
    <citation type="submission" date="2021-06" db="EMBL/GenBank/DDBJ databases">
        <title>An adapted protocol for Saccharibacteria cultivation: two new species join this phylum of Candidate Phyla Radiations.</title>
        <authorList>
            <person name="Ibrahim A."/>
            <person name="Maatouk M."/>
            <person name="Zgheib R."/>
            <person name="Haddad G."/>
            <person name="Bou Khalil J."/>
            <person name="Raoult D."/>
            <person name="Bittar F."/>
        </authorList>
    </citation>
    <scope>NUCLEOTIDE SEQUENCE</scope>
    <source>
        <strain evidence="2">IHU1</strain>
    </source>
</reference>
<dbReference type="Gene3D" id="3.20.20.70">
    <property type="entry name" value="Aldolase class I"/>
    <property type="match status" value="1"/>
</dbReference>
<gene>
    <name evidence="2" type="ORF">KOY48_02225</name>
</gene>
<accession>A0A8F1SC53</accession>
<dbReference type="Pfam" id="PF01207">
    <property type="entry name" value="Dus"/>
    <property type="match status" value="1"/>
</dbReference>
<name>A0A8F1SC53_9BACT</name>
<evidence type="ECO:0000313" key="2">
    <source>
        <dbReference type="EMBL" id="QWQ32636.1"/>
    </source>
</evidence>
<dbReference type="GO" id="GO:0003723">
    <property type="term" value="F:RNA binding"/>
    <property type="evidence" value="ECO:0007669"/>
    <property type="project" value="TreeGrafter"/>
</dbReference>
<dbReference type="GO" id="GO:0017150">
    <property type="term" value="F:tRNA dihydrouridine synthase activity"/>
    <property type="evidence" value="ECO:0007669"/>
    <property type="project" value="TreeGrafter"/>
</dbReference>
<dbReference type="EMBL" id="CP076460">
    <property type="protein sequence ID" value="QWQ32636.1"/>
    <property type="molecule type" value="Genomic_DNA"/>
</dbReference>
<dbReference type="KEGG" id="mnd:KOY48_02225"/>
<keyword evidence="3" id="KW-1185">Reference proteome</keyword>
<protein>
    <submittedName>
        <fullName evidence="2">tRNA-dihydrouridine synthase family protein</fullName>
    </submittedName>
</protein>
<dbReference type="SUPFAM" id="SSF51395">
    <property type="entry name" value="FMN-linked oxidoreductases"/>
    <property type="match status" value="1"/>
</dbReference>
<dbReference type="PANTHER" id="PTHR45846">
    <property type="entry name" value="TRNA-DIHYDROURIDINE(47) SYNTHASE [NAD(P)(+)]-LIKE"/>
    <property type="match status" value="1"/>
</dbReference>
<proteinExistence type="predicted"/>
<feature type="domain" description="DUS-like FMN-binding" evidence="1">
    <location>
        <begin position="14"/>
        <end position="148"/>
    </location>
</feature>
<evidence type="ECO:0000259" key="1">
    <source>
        <dbReference type="Pfam" id="PF01207"/>
    </source>
</evidence>
<dbReference type="PANTHER" id="PTHR45846:SF1">
    <property type="entry name" value="TRNA-DIHYDROURIDINE(47) SYNTHASE [NAD(P)(+)]-LIKE"/>
    <property type="match status" value="1"/>
</dbReference>
<dbReference type="InterPro" id="IPR035587">
    <property type="entry name" value="DUS-like_FMN-bd"/>
</dbReference>
<evidence type="ECO:0000313" key="3">
    <source>
        <dbReference type="Proteomes" id="UP000679129"/>
    </source>
</evidence>